<dbReference type="Proteomes" id="UP000885680">
    <property type="component" value="Unassembled WGS sequence"/>
</dbReference>
<accession>A0A9C9NFM4</accession>
<evidence type="ECO:0000313" key="2">
    <source>
        <dbReference type="Proteomes" id="UP000885680"/>
    </source>
</evidence>
<evidence type="ECO:0000313" key="1">
    <source>
        <dbReference type="EMBL" id="HEU00328.1"/>
    </source>
</evidence>
<dbReference type="AlphaFoldDB" id="A0A9C9NFM4"/>
<proteinExistence type="predicted"/>
<name>A0A9C9NFM4_9HYPH</name>
<sequence length="116" mass="13251">MNADLIEFRRQSAEVKPVTIVEIFRISSFSIPDRTVKTVDETGKIRRIAVREGFFTRAIPSVGDYLIRYGDGHVSHAPPRKLREDGYLPSIGRTQISYPRLSADPAPLPERTRWKL</sequence>
<protein>
    <submittedName>
        <fullName evidence="1">Uncharacterized protein</fullName>
    </submittedName>
</protein>
<reference evidence="1" key="1">
    <citation type="journal article" date="2020" name="mSystems">
        <title>Genome- and Community-Level Interaction Insights into Carbon Utilization and Element Cycling Functions of Hydrothermarchaeota in Hydrothermal Sediment.</title>
        <authorList>
            <person name="Zhou Z."/>
            <person name="Liu Y."/>
            <person name="Xu W."/>
            <person name="Pan J."/>
            <person name="Luo Z.H."/>
            <person name="Li M."/>
        </authorList>
    </citation>
    <scope>NUCLEOTIDE SEQUENCE</scope>
    <source>
        <strain evidence="1">HyVt-347</strain>
    </source>
</reference>
<dbReference type="EMBL" id="DRGN01000118">
    <property type="protein sequence ID" value="HEU00328.1"/>
    <property type="molecule type" value="Genomic_DNA"/>
</dbReference>
<gene>
    <name evidence="1" type="ORF">ENH89_08235</name>
</gene>
<organism evidence="1 2">
    <name type="scientific">Aurantimonas coralicida</name>
    <dbReference type="NCBI Taxonomy" id="182270"/>
    <lineage>
        <taxon>Bacteria</taxon>
        <taxon>Pseudomonadati</taxon>
        <taxon>Pseudomonadota</taxon>
        <taxon>Alphaproteobacteria</taxon>
        <taxon>Hyphomicrobiales</taxon>
        <taxon>Aurantimonadaceae</taxon>
        <taxon>Aurantimonas</taxon>
    </lineage>
</organism>
<comment type="caution">
    <text evidence="1">The sequence shown here is derived from an EMBL/GenBank/DDBJ whole genome shotgun (WGS) entry which is preliminary data.</text>
</comment>